<dbReference type="Gene3D" id="1.10.630.10">
    <property type="entry name" value="Cytochrome P450"/>
    <property type="match status" value="1"/>
</dbReference>
<evidence type="ECO:0000256" key="2">
    <source>
        <dbReference type="ARBA" id="ARBA00022723"/>
    </source>
</evidence>
<dbReference type="PANTHER" id="PTHR24305:SF231">
    <property type="entry name" value="P450, PUTATIVE (EUROFUNG)-RELATED"/>
    <property type="match status" value="1"/>
</dbReference>
<dbReference type="InterPro" id="IPR036396">
    <property type="entry name" value="Cyt_P450_sf"/>
</dbReference>
<dbReference type="PANTHER" id="PTHR24305">
    <property type="entry name" value="CYTOCHROME P450"/>
    <property type="match status" value="1"/>
</dbReference>
<evidence type="ECO:0000256" key="3">
    <source>
        <dbReference type="ARBA" id="ARBA00023004"/>
    </source>
</evidence>
<dbReference type="InterPro" id="IPR050121">
    <property type="entry name" value="Cytochrome_P450_monoxygenase"/>
</dbReference>
<protein>
    <recommendedName>
        <fullName evidence="7">Cytochrome P450</fullName>
    </recommendedName>
</protein>
<reference evidence="5 6" key="1">
    <citation type="journal article" date="2024" name="IMA Fungus">
        <title>IMA Genome - F19 : A genome assembly and annotation guide to empower mycologists, including annotated draft genome sequences of Ceratocystis pirilliformis, Diaporthe australafricana, Fusarium ophioides, Paecilomyces lecythidis, and Sporothrix stenoceras.</title>
        <authorList>
            <person name="Aylward J."/>
            <person name="Wilson A.M."/>
            <person name="Visagie C.M."/>
            <person name="Spraker J."/>
            <person name="Barnes I."/>
            <person name="Buitendag C."/>
            <person name="Ceriani C."/>
            <person name="Del Mar Angel L."/>
            <person name="du Plessis D."/>
            <person name="Fuchs T."/>
            <person name="Gasser K."/>
            <person name="Kramer D."/>
            <person name="Li W."/>
            <person name="Munsamy K."/>
            <person name="Piso A."/>
            <person name="Price J.L."/>
            <person name="Sonnekus B."/>
            <person name="Thomas C."/>
            <person name="van der Nest A."/>
            <person name="van Dijk A."/>
            <person name="van Heerden A."/>
            <person name="van Vuuren N."/>
            <person name="Yilmaz N."/>
            <person name="Duong T.A."/>
            <person name="van der Merwe N.A."/>
            <person name="Wingfield M.J."/>
            <person name="Wingfield B.D."/>
        </authorList>
    </citation>
    <scope>NUCLEOTIDE SEQUENCE [LARGE SCALE GENOMIC DNA]</scope>
    <source>
        <strain evidence="5 6">CMW 18300</strain>
    </source>
</reference>
<dbReference type="SUPFAM" id="SSF48264">
    <property type="entry name" value="Cytochrome P450"/>
    <property type="match status" value="1"/>
</dbReference>
<dbReference type="Pfam" id="PF00067">
    <property type="entry name" value="p450"/>
    <property type="match status" value="1"/>
</dbReference>
<keyword evidence="1" id="KW-0349">Heme</keyword>
<proteinExistence type="predicted"/>
<gene>
    <name evidence="5" type="ORF">Daus18300_008062</name>
</gene>
<keyword evidence="2" id="KW-0479">Metal-binding</keyword>
<keyword evidence="4" id="KW-1133">Transmembrane helix</keyword>
<organism evidence="5 6">
    <name type="scientific">Diaporthe australafricana</name>
    <dbReference type="NCBI Taxonomy" id="127596"/>
    <lineage>
        <taxon>Eukaryota</taxon>
        <taxon>Fungi</taxon>
        <taxon>Dikarya</taxon>
        <taxon>Ascomycota</taxon>
        <taxon>Pezizomycotina</taxon>
        <taxon>Sordariomycetes</taxon>
        <taxon>Sordariomycetidae</taxon>
        <taxon>Diaporthales</taxon>
        <taxon>Diaporthaceae</taxon>
        <taxon>Diaporthe</taxon>
    </lineage>
</organism>
<keyword evidence="4" id="KW-0472">Membrane</keyword>
<dbReference type="InterPro" id="IPR001128">
    <property type="entry name" value="Cyt_P450"/>
</dbReference>
<evidence type="ECO:0000313" key="5">
    <source>
        <dbReference type="EMBL" id="KAL1863913.1"/>
    </source>
</evidence>
<keyword evidence="3" id="KW-0408">Iron</keyword>
<feature type="transmembrane region" description="Helical" evidence="4">
    <location>
        <begin position="12"/>
        <end position="38"/>
    </location>
</feature>
<evidence type="ECO:0000256" key="1">
    <source>
        <dbReference type="ARBA" id="ARBA00022617"/>
    </source>
</evidence>
<evidence type="ECO:0000313" key="6">
    <source>
        <dbReference type="Proteomes" id="UP001583177"/>
    </source>
</evidence>
<evidence type="ECO:0000256" key="4">
    <source>
        <dbReference type="SAM" id="Phobius"/>
    </source>
</evidence>
<evidence type="ECO:0008006" key="7">
    <source>
        <dbReference type="Google" id="ProtNLM"/>
    </source>
</evidence>
<sequence length="407" mass="45944">MVAIPFMVANPGWAFLCLSAALSSGTIFISLAIYRLFLHPLAGLPGPRLAGATYWYEVYYELIHNGGSQYAPKIRQLHAEYGPIVRITPNEVSVNDVEFHDKLYAPFPAVRHRDPSFTAFMGTNNGSFGTSHHYLHRQRRVAYNPFFASSNLSAAEHLIQEKIKKACALLWERRETNPNIRTYLAALSFDSLFTMAFGRPLDLLDNLTSAEECNMTVELLATSPPIYRLFPGIIPLAKRIPQSILRRLSGHVAKIFDVHALILKEAQRFVEGQGREKVSVSRDKSSPETLFSVITRSNTTEEEKDASRMTHEGVEMFMATYTSARTMMTGLYYLHTSPEVLITLRDELKQAYPNPADEMSFKTLNNLPYLRAVVREILRITFPVGCRVPMVCDEDISYGDWVIPAKA</sequence>
<comment type="caution">
    <text evidence="5">The sequence shown here is derived from an EMBL/GenBank/DDBJ whole genome shotgun (WGS) entry which is preliminary data.</text>
</comment>
<name>A0ABR3WJV7_9PEZI</name>
<dbReference type="Proteomes" id="UP001583177">
    <property type="component" value="Unassembled WGS sequence"/>
</dbReference>
<keyword evidence="4" id="KW-0812">Transmembrane</keyword>
<keyword evidence="6" id="KW-1185">Reference proteome</keyword>
<dbReference type="EMBL" id="JAWRVE010000073">
    <property type="protein sequence ID" value="KAL1863913.1"/>
    <property type="molecule type" value="Genomic_DNA"/>
</dbReference>
<accession>A0ABR3WJV7</accession>